<sequence>MAKKVLNITMDVGEHALGSLEPDKLFKDPEVIRFMTACSVIGK</sequence>
<organism evidence="1">
    <name type="scientific">marine sediment metagenome</name>
    <dbReference type="NCBI Taxonomy" id="412755"/>
    <lineage>
        <taxon>unclassified sequences</taxon>
        <taxon>metagenomes</taxon>
        <taxon>ecological metagenomes</taxon>
    </lineage>
</organism>
<accession>X1VFX8</accession>
<dbReference type="AlphaFoldDB" id="X1VFX8"/>
<dbReference type="EMBL" id="BARW01041591">
    <property type="protein sequence ID" value="GAJ16967.1"/>
    <property type="molecule type" value="Genomic_DNA"/>
</dbReference>
<name>X1VFX8_9ZZZZ</name>
<gene>
    <name evidence="1" type="ORF">S12H4_62182</name>
</gene>
<proteinExistence type="predicted"/>
<comment type="caution">
    <text evidence="1">The sequence shown here is derived from an EMBL/GenBank/DDBJ whole genome shotgun (WGS) entry which is preliminary data.</text>
</comment>
<protein>
    <submittedName>
        <fullName evidence="1">Uncharacterized protein</fullName>
    </submittedName>
</protein>
<evidence type="ECO:0000313" key="1">
    <source>
        <dbReference type="EMBL" id="GAJ16967.1"/>
    </source>
</evidence>
<feature type="non-terminal residue" evidence="1">
    <location>
        <position position="43"/>
    </location>
</feature>
<reference evidence="1" key="1">
    <citation type="journal article" date="2014" name="Front. Microbiol.">
        <title>High frequency of phylogenetically diverse reductive dehalogenase-homologous genes in deep subseafloor sedimentary metagenomes.</title>
        <authorList>
            <person name="Kawai M."/>
            <person name="Futagami T."/>
            <person name="Toyoda A."/>
            <person name="Takaki Y."/>
            <person name="Nishi S."/>
            <person name="Hori S."/>
            <person name="Arai W."/>
            <person name="Tsubouchi T."/>
            <person name="Morono Y."/>
            <person name="Uchiyama I."/>
            <person name="Ito T."/>
            <person name="Fujiyama A."/>
            <person name="Inagaki F."/>
            <person name="Takami H."/>
        </authorList>
    </citation>
    <scope>NUCLEOTIDE SEQUENCE</scope>
    <source>
        <strain evidence="1">Expedition CK06-06</strain>
    </source>
</reference>